<sequence length="209" mass="23723">MAIAEELHVKSLIQPYSNSIIQAIKEAWSLWLQSPFFGKWSSRGRATFVWETVINLLKEKFMGRSDVFIIDKGVTVLFVIQQQVVFRFKLADRTGRSKNVQTDSAKSFHDPELNFNLLAEADIASNIPRIEVIYTLNKSATQIDNIKMIARDKNSVAWNVSLIDSQTSFVEFDESKDTSDFDTVKDNQTKRRFKGKSTGGGFKKAEGES</sequence>
<accession>A0A0J1AA80</accession>
<proteinExistence type="predicted"/>
<dbReference type="PATRIC" id="fig|1409923.3.peg.370"/>
<dbReference type="RefSeq" id="WP_047930003.1">
    <property type="nucleotide sequence ID" value="NZ_JPHZ01000007.1"/>
</dbReference>
<comment type="caution">
    <text evidence="1">The sequence shown here is derived from an EMBL/GenBank/DDBJ whole genome shotgun (WGS) entry which is preliminary data.</text>
</comment>
<dbReference type="Proteomes" id="UP000036122">
    <property type="component" value="Unassembled WGS sequence"/>
</dbReference>
<reference evidence="1 2" key="1">
    <citation type="submission" date="2014-07" db="EMBL/GenBank/DDBJ databases">
        <authorList>
            <person name="Harkins D.M."/>
            <person name="Lesho E."/>
            <person name="Waterman P.E."/>
            <person name="Chan A."/>
            <person name="Fouts D.E."/>
        </authorList>
    </citation>
    <scope>NUCLEOTIDE SEQUENCE [LARGE SCALE GENOMIC DNA]</scope>
    <source>
        <strain evidence="1 2">MRSN 3527</strain>
    </source>
</reference>
<evidence type="ECO:0000313" key="1">
    <source>
        <dbReference type="EMBL" id="KLT91467.1"/>
    </source>
</evidence>
<dbReference type="AlphaFoldDB" id="A0A0J1AA80"/>
<evidence type="ECO:0000313" key="2">
    <source>
        <dbReference type="Proteomes" id="UP000036122"/>
    </source>
</evidence>
<protein>
    <submittedName>
        <fullName evidence="1">Uncharacterized protein</fullName>
    </submittedName>
</protein>
<gene>
    <name evidence="1" type="ORF">T630_2213</name>
</gene>
<dbReference type="EMBL" id="JPHZ01000007">
    <property type="protein sequence ID" value="KLT91467.1"/>
    <property type="molecule type" value="Genomic_DNA"/>
</dbReference>
<organism evidence="1 2">
    <name type="scientific">Acinetobacter baumannii MRSN 3527</name>
    <dbReference type="NCBI Taxonomy" id="1409923"/>
    <lineage>
        <taxon>Bacteria</taxon>
        <taxon>Pseudomonadati</taxon>
        <taxon>Pseudomonadota</taxon>
        <taxon>Gammaproteobacteria</taxon>
        <taxon>Moraxellales</taxon>
        <taxon>Moraxellaceae</taxon>
        <taxon>Acinetobacter</taxon>
        <taxon>Acinetobacter calcoaceticus/baumannii complex</taxon>
    </lineage>
</organism>
<name>A0A0J1AA80_ACIBA</name>